<evidence type="ECO:0000256" key="1">
    <source>
        <dbReference type="ARBA" id="ARBA00006139"/>
    </source>
</evidence>
<feature type="transmembrane region" description="Helical" evidence="9">
    <location>
        <begin position="86"/>
        <end position="103"/>
    </location>
</feature>
<dbReference type="EMBL" id="DVFW01000003">
    <property type="protein sequence ID" value="HIQ79720.1"/>
    <property type="molecule type" value="Genomic_DNA"/>
</dbReference>
<sequence>MAALALILAGAVVLIDQLLKLLVVHTIKVDGAVTVIDHLLRFVYVENKGAAFGLLENQRWIFISLTAVVILIFIIALFRTKTKSKLFFISAGMIIGGGIGNLIDRVFLGYVIDYIQLSFFPPVCNFADYCITTGTILFVIYIFFISDFFQKKETLRTSLKENE</sequence>
<dbReference type="GO" id="GO:0006508">
    <property type="term" value="P:proteolysis"/>
    <property type="evidence" value="ECO:0007669"/>
    <property type="project" value="UniProtKB-KW"/>
</dbReference>
<dbReference type="GO" id="GO:0005886">
    <property type="term" value="C:plasma membrane"/>
    <property type="evidence" value="ECO:0007669"/>
    <property type="project" value="UniProtKB-SubCell"/>
</dbReference>
<dbReference type="PANTHER" id="PTHR33695">
    <property type="entry name" value="LIPOPROTEIN SIGNAL PEPTIDASE"/>
    <property type="match status" value="1"/>
</dbReference>
<dbReference type="NCBIfam" id="TIGR00077">
    <property type="entry name" value="lspA"/>
    <property type="match status" value="1"/>
</dbReference>
<dbReference type="PANTHER" id="PTHR33695:SF1">
    <property type="entry name" value="LIPOPROTEIN SIGNAL PEPTIDASE"/>
    <property type="match status" value="1"/>
</dbReference>
<keyword evidence="7 9" id="KW-1133">Transmembrane helix</keyword>
<keyword evidence="3 9" id="KW-0645">Protease</keyword>
<evidence type="ECO:0000256" key="2">
    <source>
        <dbReference type="ARBA" id="ARBA00022475"/>
    </source>
</evidence>
<dbReference type="InterPro" id="IPR001872">
    <property type="entry name" value="Peptidase_A8"/>
</dbReference>
<dbReference type="EC" id="3.4.23.36" evidence="9"/>
<dbReference type="AlphaFoldDB" id="A0A9D0ZG10"/>
<evidence type="ECO:0000256" key="8">
    <source>
        <dbReference type="ARBA" id="ARBA00023136"/>
    </source>
</evidence>
<protein>
    <recommendedName>
        <fullName evidence="9">Lipoprotein signal peptidase</fullName>
        <ecNumber evidence="9">3.4.23.36</ecNumber>
    </recommendedName>
    <alternativeName>
        <fullName evidence="9">Prolipoprotein signal peptidase</fullName>
    </alternativeName>
    <alternativeName>
        <fullName evidence="9">Signal peptidase II</fullName>
        <shortName evidence="9">SPase II</shortName>
    </alternativeName>
</protein>
<keyword evidence="4 9" id="KW-0812">Transmembrane</keyword>
<evidence type="ECO:0000256" key="9">
    <source>
        <dbReference type="HAMAP-Rule" id="MF_00161"/>
    </source>
</evidence>
<dbReference type="Pfam" id="PF01252">
    <property type="entry name" value="Peptidase_A8"/>
    <property type="match status" value="1"/>
</dbReference>
<feature type="active site" evidence="9">
    <location>
        <position position="128"/>
    </location>
</feature>
<evidence type="ECO:0000256" key="6">
    <source>
        <dbReference type="ARBA" id="ARBA00022801"/>
    </source>
</evidence>
<comment type="similarity">
    <text evidence="1 9 11">Belongs to the peptidase A8 family.</text>
</comment>
<feature type="transmembrane region" description="Helical" evidence="9">
    <location>
        <begin position="126"/>
        <end position="149"/>
    </location>
</feature>
<dbReference type="GO" id="GO:0004190">
    <property type="term" value="F:aspartic-type endopeptidase activity"/>
    <property type="evidence" value="ECO:0007669"/>
    <property type="project" value="UniProtKB-UniRule"/>
</dbReference>
<dbReference type="PROSITE" id="PS00855">
    <property type="entry name" value="SPASE_II"/>
    <property type="match status" value="1"/>
</dbReference>
<evidence type="ECO:0000313" key="13">
    <source>
        <dbReference type="Proteomes" id="UP000886787"/>
    </source>
</evidence>
<accession>A0A9D0ZG10</accession>
<comment type="pathway">
    <text evidence="9">Protein modification; lipoprotein biosynthesis (signal peptide cleavage).</text>
</comment>
<keyword evidence="5 9" id="KW-0064">Aspartyl protease</keyword>
<comment type="caution">
    <text evidence="9">Lacks conserved residue(s) required for the propagation of feature annotation.</text>
</comment>
<evidence type="ECO:0000256" key="3">
    <source>
        <dbReference type="ARBA" id="ARBA00022670"/>
    </source>
</evidence>
<reference evidence="12" key="1">
    <citation type="submission" date="2020-10" db="EMBL/GenBank/DDBJ databases">
        <authorList>
            <person name="Gilroy R."/>
        </authorList>
    </citation>
    <scope>NUCLEOTIDE SEQUENCE</scope>
    <source>
        <strain evidence="12">ChiSjej1B19-3389</strain>
    </source>
</reference>
<feature type="active site" evidence="9">
    <location>
        <position position="113"/>
    </location>
</feature>
<keyword evidence="8 9" id="KW-0472">Membrane</keyword>
<feature type="transmembrane region" description="Helical" evidence="9">
    <location>
        <begin position="60"/>
        <end position="79"/>
    </location>
</feature>
<comment type="function">
    <text evidence="9 10">This protein specifically catalyzes the removal of signal peptides from prolipoproteins.</text>
</comment>
<gene>
    <name evidence="9 12" type="primary">lspA</name>
    <name evidence="12" type="ORF">IAD32_00355</name>
</gene>
<reference evidence="12" key="2">
    <citation type="journal article" date="2021" name="PeerJ">
        <title>Extensive microbial diversity within the chicken gut microbiome revealed by metagenomics and culture.</title>
        <authorList>
            <person name="Gilroy R."/>
            <person name="Ravi A."/>
            <person name="Getino M."/>
            <person name="Pursley I."/>
            <person name="Horton D.L."/>
            <person name="Alikhan N.F."/>
            <person name="Baker D."/>
            <person name="Gharbi K."/>
            <person name="Hall N."/>
            <person name="Watson M."/>
            <person name="Adriaenssens E.M."/>
            <person name="Foster-Nyarko E."/>
            <person name="Jarju S."/>
            <person name="Secka A."/>
            <person name="Antonio M."/>
            <person name="Oren A."/>
            <person name="Chaudhuri R.R."/>
            <person name="La Ragione R."/>
            <person name="Hildebrand F."/>
            <person name="Pallen M.J."/>
        </authorList>
    </citation>
    <scope>NUCLEOTIDE SEQUENCE</scope>
    <source>
        <strain evidence="12">ChiSjej1B19-3389</strain>
    </source>
</reference>
<proteinExistence type="inferred from homology"/>
<comment type="catalytic activity">
    <reaction evidence="9 10">
        <text>Release of signal peptides from bacterial membrane prolipoproteins. Hydrolyzes -Xaa-Yaa-Zaa-|-(S,diacylglyceryl)Cys-, in which Xaa is hydrophobic (preferably Leu), and Yaa (Ala or Ser) and Zaa (Gly or Ala) have small, neutral side chains.</text>
        <dbReference type="EC" id="3.4.23.36"/>
    </reaction>
</comment>
<dbReference type="HAMAP" id="MF_00161">
    <property type="entry name" value="LspA"/>
    <property type="match status" value="1"/>
</dbReference>
<dbReference type="PRINTS" id="PR00781">
    <property type="entry name" value="LIPOSIGPTASE"/>
</dbReference>
<evidence type="ECO:0000256" key="7">
    <source>
        <dbReference type="ARBA" id="ARBA00022989"/>
    </source>
</evidence>
<dbReference type="Proteomes" id="UP000886787">
    <property type="component" value="Unassembled WGS sequence"/>
</dbReference>
<comment type="subcellular location">
    <subcellularLocation>
        <location evidence="9">Cell membrane</location>
        <topology evidence="9">Multi-pass membrane protein</topology>
    </subcellularLocation>
</comment>
<keyword evidence="6 9" id="KW-0378">Hydrolase</keyword>
<evidence type="ECO:0000256" key="4">
    <source>
        <dbReference type="ARBA" id="ARBA00022692"/>
    </source>
</evidence>
<name>A0A9D0ZG10_9FIRM</name>
<evidence type="ECO:0000256" key="10">
    <source>
        <dbReference type="RuleBase" id="RU000594"/>
    </source>
</evidence>
<comment type="caution">
    <text evidence="12">The sequence shown here is derived from an EMBL/GenBank/DDBJ whole genome shotgun (WGS) entry which is preliminary data.</text>
</comment>
<evidence type="ECO:0000313" key="12">
    <source>
        <dbReference type="EMBL" id="HIQ79720.1"/>
    </source>
</evidence>
<organism evidence="12 13">
    <name type="scientific">Candidatus Scatavimonas merdigallinarum</name>
    <dbReference type="NCBI Taxonomy" id="2840914"/>
    <lineage>
        <taxon>Bacteria</taxon>
        <taxon>Bacillati</taxon>
        <taxon>Bacillota</taxon>
        <taxon>Clostridia</taxon>
        <taxon>Eubacteriales</taxon>
        <taxon>Oscillospiraceae</taxon>
        <taxon>Oscillospiraceae incertae sedis</taxon>
        <taxon>Candidatus Scatavimonas</taxon>
    </lineage>
</organism>
<evidence type="ECO:0000256" key="5">
    <source>
        <dbReference type="ARBA" id="ARBA00022750"/>
    </source>
</evidence>
<keyword evidence="2 9" id="KW-1003">Cell membrane</keyword>
<evidence type="ECO:0000256" key="11">
    <source>
        <dbReference type="RuleBase" id="RU004181"/>
    </source>
</evidence>